<proteinExistence type="predicted"/>
<evidence type="ECO:0000313" key="2">
    <source>
        <dbReference type="Proteomes" id="UP000226191"/>
    </source>
</evidence>
<dbReference type="Proteomes" id="UP000226191">
    <property type="component" value="Unassembled WGS sequence"/>
</dbReference>
<accession>A0A2B7I2F7</accession>
<comment type="caution">
    <text evidence="1">The sequence shown here is derived from an EMBL/GenBank/DDBJ whole genome shotgun (WGS) entry which is preliminary data.</text>
</comment>
<dbReference type="AlphaFoldDB" id="A0A2B7I2F7"/>
<evidence type="ECO:0000313" key="1">
    <source>
        <dbReference type="EMBL" id="PGF31465.1"/>
    </source>
</evidence>
<name>A0A2B7I2F7_CUTAC</name>
<protein>
    <submittedName>
        <fullName evidence="1">2OG-Fe(II) oxygenase</fullName>
    </submittedName>
</protein>
<reference evidence="1 2" key="1">
    <citation type="submission" date="2017-02" db="EMBL/GenBank/DDBJ databases">
        <title>Prevalence of linear plasmids in Cutibacterium acnes isolates obtained from cancerous prostatic tissue.</title>
        <authorList>
            <person name="Davidsson S."/>
            <person name="Bruggemann H."/>
        </authorList>
    </citation>
    <scope>NUCLEOTIDE SEQUENCE [LARGE SCALE GENOMIC DNA]</scope>
    <source>
        <strain evidence="1 2">11-78</strain>
    </source>
</reference>
<dbReference type="OrthoDB" id="21825at2"/>
<dbReference type="RefSeq" id="WP_002519240.1">
    <property type="nucleotide sequence ID" value="NZ_AP022844.1"/>
</dbReference>
<dbReference type="EMBL" id="MVCE01000009">
    <property type="protein sequence ID" value="PGF31465.1"/>
    <property type="molecule type" value="Genomic_DNA"/>
</dbReference>
<sequence>MAVQFGIGHYRPLRPDWVTVKRFADVTVTDLVSVALLVTMGSRSPRNTSF</sequence>
<gene>
    <name evidence="1" type="ORF">B1B09_12315</name>
</gene>
<organism evidence="1 2">
    <name type="scientific">Cutibacterium acnes</name>
    <name type="common">Propionibacterium acnes</name>
    <dbReference type="NCBI Taxonomy" id="1747"/>
    <lineage>
        <taxon>Bacteria</taxon>
        <taxon>Bacillati</taxon>
        <taxon>Actinomycetota</taxon>
        <taxon>Actinomycetes</taxon>
        <taxon>Propionibacteriales</taxon>
        <taxon>Propionibacteriaceae</taxon>
        <taxon>Cutibacterium</taxon>
    </lineage>
</organism>
<dbReference type="GeneID" id="92857599"/>